<feature type="compositionally biased region" description="Pro residues" evidence="1">
    <location>
        <begin position="287"/>
        <end position="303"/>
    </location>
</feature>
<evidence type="ECO:0000313" key="3">
    <source>
        <dbReference type="Proteomes" id="UP000001610"/>
    </source>
</evidence>
<keyword evidence="3" id="KW-1185">Reference proteome</keyword>
<dbReference type="SUPFAM" id="SSF52374">
    <property type="entry name" value="Nucleotidylyl transferase"/>
    <property type="match status" value="1"/>
</dbReference>
<dbReference type="Gene3D" id="3.40.50.620">
    <property type="entry name" value="HUPs"/>
    <property type="match status" value="1"/>
</dbReference>
<feature type="region of interest" description="Disordered" evidence="1">
    <location>
        <begin position="428"/>
        <end position="453"/>
    </location>
</feature>
<feature type="region of interest" description="Disordered" evidence="1">
    <location>
        <begin position="243"/>
        <end position="309"/>
    </location>
</feature>
<gene>
    <name evidence="2" type="ORF">CCM_02189</name>
</gene>
<feature type="compositionally biased region" description="Basic and acidic residues" evidence="1">
    <location>
        <begin position="444"/>
        <end position="453"/>
    </location>
</feature>
<keyword evidence="2" id="KW-0808">Transferase</keyword>
<dbReference type="PANTHER" id="PTHR31285">
    <property type="entry name" value="NICOTINAMIDE MONONUCLEOTIDE ADENYLYLTRANSFERASE"/>
    <property type="match status" value="1"/>
</dbReference>
<keyword evidence="2" id="KW-0548">Nucleotidyltransferase</keyword>
<dbReference type="GO" id="GO:0016887">
    <property type="term" value="F:ATP hydrolysis activity"/>
    <property type="evidence" value="ECO:0007669"/>
    <property type="project" value="TreeGrafter"/>
</dbReference>
<organism evidence="2 3">
    <name type="scientific">Cordyceps militaris (strain CM01)</name>
    <name type="common">Caterpillar fungus</name>
    <dbReference type="NCBI Taxonomy" id="983644"/>
    <lineage>
        <taxon>Eukaryota</taxon>
        <taxon>Fungi</taxon>
        <taxon>Dikarya</taxon>
        <taxon>Ascomycota</taxon>
        <taxon>Pezizomycotina</taxon>
        <taxon>Sordariomycetes</taxon>
        <taxon>Hypocreomycetidae</taxon>
        <taxon>Hypocreales</taxon>
        <taxon>Cordycipitaceae</taxon>
        <taxon>Cordyceps</taxon>
    </lineage>
</organism>
<dbReference type="STRING" id="983644.G3J8C9"/>
<dbReference type="AlphaFoldDB" id="G3J8C9"/>
<dbReference type="EMBL" id="JH126400">
    <property type="protein sequence ID" value="EGX93918.1"/>
    <property type="molecule type" value="Genomic_DNA"/>
</dbReference>
<dbReference type="RefSeq" id="XP_006667404.1">
    <property type="nucleotide sequence ID" value="XM_006667341.1"/>
</dbReference>
<proteinExistence type="predicted"/>
<dbReference type="InParanoid" id="G3J8C9"/>
<sequence length="453" mass="48987">MPSTDITDSIVAGLAAFRTTSARLRLIRSVTRRPSHWGEQWANEHGRVRPPPEGTFAGARPPALQSRLLVLDASFNPPTRAHAYMVTTAVHDVLEEQRAAVAEAERRAAAASSPMPVVRPETGLVLLLAVANADKPAQPASLEDRLAMIYAFLLNVQAELHRAGDNIPIAMALTSEPFFSAKADALRTASWYHTSSHHGTFRKVDEYGRTLPGTLDLPPMEFIVGFDTLVRILDPKYYKEVEEGTDAAENNNEEAGAAADQEDVDMEGASYNGEGNEETTAEETPAAPTPTPPDGLAAPPSPRQRPQTPMMKALDPFFEHASLRVMLRPGDGHGEREAQLRCVAALGGDARDDGDTAGVLSLDEVGGDAAWMRKVHLLSDGGGDGNAAAGVSSSMVRQRVRDHGPLAAQDFVYPLVLDWLKKHELVYQRPHPDDDGSEEISSTDDDHANGRHD</sequence>
<dbReference type="GeneID" id="18164216"/>
<dbReference type="PANTHER" id="PTHR31285:SF0">
    <property type="entry name" value="NICOTINAMIDE MONONUCLEOTIDE ADENYLYLTRANSFERASE"/>
    <property type="match status" value="1"/>
</dbReference>
<dbReference type="InterPro" id="IPR014729">
    <property type="entry name" value="Rossmann-like_a/b/a_fold"/>
</dbReference>
<dbReference type="Proteomes" id="UP000001610">
    <property type="component" value="Unassembled WGS sequence"/>
</dbReference>
<name>G3J8C9_CORMM</name>
<dbReference type="KEGG" id="cmt:CCM_02189"/>
<dbReference type="eggNOG" id="ENOG502RXY8">
    <property type="taxonomic scope" value="Eukaryota"/>
</dbReference>
<dbReference type="GO" id="GO:0005737">
    <property type="term" value="C:cytoplasm"/>
    <property type="evidence" value="ECO:0007669"/>
    <property type="project" value="TreeGrafter"/>
</dbReference>
<dbReference type="GO" id="GO:0005634">
    <property type="term" value="C:nucleus"/>
    <property type="evidence" value="ECO:0007669"/>
    <property type="project" value="TreeGrafter"/>
</dbReference>
<protein>
    <submittedName>
        <fullName evidence="2">Cytidylyltransferase</fullName>
    </submittedName>
</protein>
<reference evidence="2 3" key="1">
    <citation type="journal article" date="2011" name="Genome Biol.">
        <title>Genome sequence of the insect pathogenic fungus Cordyceps militaris, a valued traditional Chinese medicine.</title>
        <authorList>
            <person name="Zheng P."/>
            <person name="Xia Y."/>
            <person name="Xiao G."/>
            <person name="Xiong C."/>
            <person name="Hu X."/>
            <person name="Zhang S."/>
            <person name="Zheng H."/>
            <person name="Huang Y."/>
            <person name="Zhou Y."/>
            <person name="Wang S."/>
            <person name="Zhao G.P."/>
            <person name="Liu X."/>
            <person name="St Leger R.J."/>
            <person name="Wang C."/>
        </authorList>
    </citation>
    <scope>NUCLEOTIDE SEQUENCE [LARGE SCALE GENOMIC DNA]</scope>
    <source>
        <strain evidence="2 3">CM01</strain>
    </source>
</reference>
<dbReference type="GO" id="GO:0000309">
    <property type="term" value="F:nicotinamide-nucleotide adenylyltransferase activity"/>
    <property type="evidence" value="ECO:0007669"/>
    <property type="project" value="TreeGrafter"/>
</dbReference>
<dbReference type="OMA" id="WANEHGR"/>
<dbReference type="HOGENOM" id="CLU_032651_4_0_1"/>
<evidence type="ECO:0000256" key="1">
    <source>
        <dbReference type="SAM" id="MobiDB-lite"/>
    </source>
</evidence>
<accession>G3J8C9</accession>
<evidence type="ECO:0000313" key="2">
    <source>
        <dbReference type="EMBL" id="EGX93918.1"/>
    </source>
</evidence>
<dbReference type="OrthoDB" id="5591297at2759"/>
<feature type="compositionally biased region" description="Low complexity" evidence="1">
    <location>
        <begin position="247"/>
        <end position="259"/>
    </location>
</feature>
<dbReference type="VEuPathDB" id="FungiDB:CCM_02189"/>